<name>X1D4H8_9ZZZZ</name>
<proteinExistence type="predicted"/>
<reference evidence="2" key="1">
    <citation type="journal article" date="2014" name="Front. Microbiol.">
        <title>High frequency of phylogenetically diverse reductive dehalogenase-homologous genes in deep subseafloor sedimentary metagenomes.</title>
        <authorList>
            <person name="Kawai M."/>
            <person name="Futagami T."/>
            <person name="Toyoda A."/>
            <person name="Takaki Y."/>
            <person name="Nishi S."/>
            <person name="Hori S."/>
            <person name="Arai W."/>
            <person name="Tsubouchi T."/>
            <person name="Morono Y."/>
            <person name="Uchiyama I."/>
            <person name="Ito T."/>
            <person name="Fujiyama A."/>
            <person name="Inagaki F."/>
            <person name="Takami H."/>
        </authorList>
    </citation>
    <scope>NUCLEOTIDE SEQUENCE</scope>
    <source>
        <strain evidence="2">Expedition CK06-06</strain>
    </source>
</reference>
<feature type="domain" description="P-type ATPase A" evidence="1">
    <location>
        <begin position="19"/>
        <end position="61"/>
    </location>
</feature>
<dbReference type="PANTHER" id="PTHR42861">
    <property type="entry name" value="CALCIUM-TRANSPORTING ATPASE"/>
    <property type="match status" value="1"/>
</dbReference>
<dbReference type="Pfam" id="PF00122">
    <property type="entry name" value="E1-E2_ATPase"/>
    <property type="match status" value="1"/>
</dbReference>
<protein>
    <recommendedName>
        <fullName evidence="1">P-type ATPase A domain-containing protein</fullName>
    </recommendedName>
</protein>
<dbReference type="Gene3D" id="2.70.150.10">
    <property type="entry name" value="Calcium-transporting ATPase, cytoplasmic transduction domain A"/>
    <property type="match status" value="1"/>
</dbReference>
<comment type="caution">
    <text evidence="2">The sequence shown here is derived from an EMBL/GenBank/DDBJ whole genome shotgun (WGS) entry which is preliminary data.</text>
</comment>
<dbReference type="InterPro" id="IPR059000">
    <property type="entry name" value="ATPase_P-type_domA"/>
</dbReference>
<organism evidence="2">
    <name type="scientific">marine sediment metagenome</name>
    <dbReference type="NCBI Taxonomy" id="412755"/>
    <lineage>
        <taxon>unclassified sequences</taxon>
        <taxon>metagenomes</taxon>
        <taxon>ecological metagenomes</taxon>
    </lineage>
</organism>
<evidence type="ECO:0000259" key="1">
    <source>
        <dbReference type="Pfam" id="PF00122"/>
    </source>
</evidence>
<accession>X1D4H8</accession>
<dbReference type="EMBL" id="BART01038263">
    <property type="protein sequence ID" value="GAH15651.1"/>
    <property type="molecule type" value="Genomic_DNA"/>
</dbReference>
<dbReference type="AlphaFoldDB" id="X1D4H8"/>
<dbReference type="SUPFAM" id="SSF81653">
    <property type="entry name" value="Calcium ATPase, transduction domain A"/>
    <property type="match status" value="1"/>
</dbReference>
<evidence type="ECO:0000313" key="2">
    <source>
        <dbReference type="EMBL" id="GAH15651.1"/>
    </source>
</evidence>
<feature type="non-terminal residue" evidence="2">
    <location>
        <position position="1"/>
    </location>
</feature>
<sequence>ALGTFQEFKAEESLKALKKLSAPTATVLRDGFEKTIPSKDIVPGDIVIIKAGDKIPADCRLFLLLVDCANISLFF</sequence>
<gene>
    <name evidence="2" type="ORF">S01H4_63563</name>
</gene>
<dbReference type="InterPro" id="IPR008250">
    <property type="entry name" value="ATPase_P-typ_transduc_dom_A_sf"/>
</dbReference>